<proteinExistence type="inferred from homology"/>
<evidence type="ECO:0000256" key="16">
    <source>
        <dbReference type="ARBA" id="ARBA00045511"/>
    </source>
</evidence>
<dbReference type="GO" id="GO:0016020">
    <property type="term" value="C:membrane"/>
    <property type="evidence" value="ECO:0007669"/>
    <property type="project" value="TreeGrafter"/>
</dbReference>
<dbReference type="GO" id="GO:0005975">
    <property type="term" value="P:carbohydrate metabolic process"/>
    <property type="evidence" value="ECO:0007669"/>
    <property type="project" value="InterPro"/>
</dbReference>
<evidence type="ECO:0000256" key="1">
    <source>
        <dbReference type="ARBA" id="ARBA00001231"/>
    </source>
</evidence>
<organism evidence="26">
    <name type="scientific">Castor canadensis</name>
    <name type="common">American beaver</name>
    <dbReference type="NCBI Taxonomy" id="51338"/>
    <lineage>
        <taxon>Eukaryota</taxon>
        <taxon>Metazoa</taxon>
        <taxon>Chordata</taxon>
        <taxon>Craniata</taxon>
        <taxon>Vertebrata</taxon>
        <taxon>Euteleostomi</taxon>
        <taxon>Mammalia</taxon>
        <taxon>Eutheria</taxon>
        <taxon>Euarchontoglires</taxon>
        <taxon>Glires</taxon>
        <taxon>Rodentia</taxon>
        <taxon>Castorimorpha</taxon>
        <taxon>Castoridae</taxon>
        <taxon>Castor</taxon>
    </lineage>
</organism>
<comment type="function">
    <text evidence="16">Hydrolyzes the non-reducing end N-acetyl-D-hexosamine and/or sulfated N-acetyl-D-hexosamine of glycoconjugates, such as the oligosaccharide moieties from proteins and neutral glycolipids, or from certain mucopolysaccharides. The isozyme B does not hydrolyze each of these substrates, however hydrolyzes efficiently neutral oligosaccharide. Only the isozyme A is responsible for the degradation of GM2 gangliosides in the presence of GM2A. During fertilization is responsible, at least in part, for the zona block to polyspermy. Present in the cortical granules of non-activated oocytes, is exocytosed during the cortical reaction in response to oocyte activation and inactivates the sperm galactosyltransferase-binding site, accounting for the block in sperm binding to the zona pellucida.</text>
</comment>
<comment type="similarity">
    <text evidence="3 20">Belongs to the glycosyl hydrolase 20 family.</text>
</comment>
<keyword evidence="8" id="KW-0325">Glycoprotein</keyword>
<dbReference type="GO" id="GO:0004563">
    <property type="term" value="F:beta-N-acetylhexosaminidase activity"/>
    <property type="evidence" value="ECO:0007669"/>
    <property type="project" value="UniProtKB-EC"/>
</dbReference>
<dbReference type="Pfam" id="PF00728">
    <property type="entry name" value="Glyco_hydro_20"/>
    <property type="match status" value="1"/>
</dbReference>
<keyword evidence="10 20" id="KW-0326">Glycosidase</keyword>
<evidence type="ECO:0000256" key="5">
    <source>
        <dbReference type="ARBA" id="ARBA00022801"/>
    </source>
</evidence>
<evidence type="ECO:0000256" key="23">
    <source>
        <dbReference type="SAM" id="SignalP"/>
    </source>
</evidence>
<dbReference type="Proteomes" id="UP001732720">
    <property type="component" value="Chromosome 6"/>
</dbReference>
<feature type="signal peptide" evidence="23">
    <location>
        <begin position="1"/>
        <end position="35"/>
    </location>
</feature>
<feature type="chain" id="PRO_5044571002" description="Beta-hexosaminidase" evidence="23">
    <location>
        <begin position="36"/>
        <end position="542"/>
    </location>
</feature>
<evidence type="ECO:0000256" key="18">
    <source>
        <dbReference type="ARBA" id="ARBA00047301"/>
    </source>
</evidence>
<dbReference type="KEGG" id="ccan:109696115"/>
<evidence type="ECO:0000256" key="7">
    <source>
        <dbReference type="ARBA" id="ARBA00023157"/>
    </source>
</evidence>
<comment type="catalytic activity">
    <reaction evidence="18">
        <text>N-acetyl-beta-D-galactosaminyl-(1-&gt;4)-beta-D-3-sulfogalactosyl-(1-&gt;4)-beta-D-glucosyl-(1&lt;-&gt;1')-ceramide + H2O = a beta-D-3-sulfogalactosyl-(1-&gt;4)-beta-D-glucosyl-(1&lt;-&gt;1')-ceramide + N-acetyl-beta-D-galactosamine</text>
        <dbReference type="Rhea" id="RHEA:48276"/>
        <dbReference type="ChEBI" id="CHEBI:15377"/>
        <dbReference type="ChEBI" id="CHEBI:28497"/>
        <dbReference type="ChEBI" id="CHEBI:90163"/>
        <dbReference type="ChEBI" id="CHEBI:90164"/>
    </reaction>
    <physiologicalReaction direction="left-to-right" evidence="18">
        <dbReference type="Rhea" id="RHEA:48277"/>
    </physiologicalReaction>
</comment>
<dbReference type="OrthoDB" id="428480at2759"/>
<comment type="catalytic activity">
    <reaction evidence="15">
        <text>a ganglioside GM2 + H2O = a ganglioside GM3 + N-acetyl-beta-D-galactosamine</text>
        <dbReference type="Rhea" id="RHEA:47968"/>
        <dbReference type="ChEBI" id="CHEBI:15377"/>
        <dbReference type="ChEBI" id="CHEBI:28497"/>
        <dbReference type="ChEBI" id="CHEBI:79210"/>
        <dbReference type="ChEBI" id="CHEBI:79218"/>
    </reaction>
    <physiologicalReaction direction="left-to-right" evidence="15">
        <dbReference type="Rhea" id="RHEA:47969"/>
    </physiologicalReaction>
</comment>
<evidence type="ECO:0000256" key="6">
    <source>
        <dbReference type="ARBA" id="ARBA00023098"/>
    </source>
</evidence>
<dbReference type="FunFam" id="3.30.379.10:FF:000001">
    <property type="entry name" value="Beta-hexosaminidase subunit beta"/>
    <property type="match status" value="1"/>
</dbReference>
<dbReference type="PIRSF" id="PIRSF001093">
    <property type="entry name" value="B-hxosamndse_ab_euk"/>
    <property type="match status" value="1"/>
</dbReference>
<keyword evidence="7 22" id="KW-1015">Disulfide bond</keyword>
<dbReference type="Ensembl" id="ENSCCNT00000023534.1">
    <property type="protein sequence ID" value="ENSCCNP00000018081.1"/>
    <property type="gene ID" value="ENSCCNG00000018374.1"/>
</dbReference>
<reference evidence="29" key="3">
    <citation type="submission" date="2025-04" db="UniProtKB">
        <authorList>
            <consortium name="RefSeq"/>
        </authorList>
    </citation>
    <scope>IDENTIFICATION</scope>
    <source>
        <tissue evidence="29">Leukocyte</tissue>
    </source>
</reference>
<dbReference type="GO" id="GO:0006689">
    <property type="term" value="P:ganglioside catabolic process"/>
    <property type="evidence" value="ECO:0007669"/>
    <property type="project" value="TreeGrafter"/>
</dbReference>
<dbReference type="PANTHER" id="PTHR22600:SF38">
    <property type="entry name" value="BETA-HEXOSAMINIDASE SUBUNIT BETA"/>
    <property type="match status" value="1"/>
</dbReference>
<keyword evidence="9" id="KW-0458">Lysosome</keyword>
<evidence type="ECO:0000256" key="22">
    <source>
        <dbReference type="PIRSR" id="PIRSR001093-2"/>
    </source>
</evidence>
<evidence type="ECO:0000256" key="17">
    <source>
        <dbReference type="ARBA" id="ARBA00046959"/>
    </source>
</evidence>
<reference evidence="26" key="1">
    <citation type="journal article" date="2017" name="G3 (Bethesda)">
        <title>De Novo Genome and Transcriptome Assembly of the Canadian Beaver (Castor canadensis).</title>
        <authorList>
            <person name="Lok S."/>
            <person name="Paton T.A."/>
            <person name="Wang Z."/>
            <person name="Kaur G."/>
            <person name="Walker S."/>
            <person name="Yuen R.K."/>
            <person name="Sung W.W."/>
            <person name="Whitney J."/>
            <person name="Buchanan J.A."/>
            <person name="Trost B."/>
            <person name="Singh N."/>
            <person name="Apresto B."/>
            <person name="Chen N."/>
            <person name="Coole M."/>
            <person name="Dawson T.J."/>
            <person name="Ho K.Y."/>
            <person name="Hu Z."/>
            <person name="Pullenayegum S."/>
            <person name="Samler K."/>
            <person name="Shipstone A."/>
            <person name="Tsoi F."/>
            <person name="Wang T."/>
            <person name="Pereira S.L."/>
            <person name="Rostami P."/>
            <person name="Ryan C.A."/>
            <person name="Tong A.H."/>
            <person name="Ng K."/>
            <person name="Sundaravadanam Y."/>
            <person name="Simpson J.T."/>
            <person name="Lim B.K."/>
            <person name="Engstrom M.D."/>
            <person name="Dutton C.J."/>
            <person name="Kerr K.C."/>
            <person name="Franke M."/>
            <person name="Rapley W."/>
            <person name="Wintle R.F."/>
            <person name="Scherer S.W."/>
        </authorList>
    </citation>
    <scope>NUCLEOTIDE SEQUENCE</scope>
    <source>
        <strain evidence="26">Ward</strain>
        <tissue evidence="26">Leukocyte</tissue>
    </source>
</reference>
<accession>A0A250YJK5</accession>
<comment type="catalytic activity">
    <reaction evidence="19">
        <text>N-acetyl-beta-D-6-sulfogalactosaminyl-(1-&gt;4)-alpha-L-iduronyl-(1-&gt;3)-N-acetyl-D-6-sulfogalactosamine + H2O = alpha-L-iduronyl-(1-&gt;3)-N-acetyl-D-6-sulfogalactosamine + N-acetyl-D-6-sulfogalactosamine</text>
        <dbReference type="Rhea" id="RHEA:64384"/>
        <dbReference type="ChEBI" id="CHEBI:15377"/>
        <dbReference type="ChEBI" id="CHEBI:152567"/>
        <dbReference type="ChEBI" id="CHEBI:152568"/>
        <dbReference type="ChEBI" id="CHEBI:153064"/>
    </reaction>
    <physiologicalReaction direction="left-to-right" evidence="19">
        <dbReference type="Rhea" id="RHEA:64385"/>
    </physiologicalReaction>
</comment>
<comment type="subunit">
    <text evidence="17">There are 3 forms of beta-hexosaminidase: hexosaminidase A is a heterodimer composed of one subunit alpha and one subunit beta (chain A and B); hexosaminidase B is a homodimer of two beta subunits (two chains A and B); hexosaminidase S is a homodimer of two alpha subunits. The composition of the dimer (isozyme A versus isozyme S) has a significant effect on the substrate specificity of the alpha subunit active site.</text>
</comment>
<dbReference type="SUPFAM" id="SSF55545">
    <property type="entry name" value="beta-N-acetylhexosaminidase-like domain"/>
    <property type="match status" value="1"/>
</dbReference>
<dbReference type="PRINTS" id="PR00738">
    <property type="entry name" value="GLHYDRLASE20"/>
</dbReference>
<dbReference type="FunFam" id="3.20.20.80:FF:000049">
    <property type="entry name" value="Beta-hexosaminidase A"/>
    <property type="match status" value="1"/>
</dbReference>
<comment type="catalytic activity">
    <reaction evidence="1 20">
        <text>Hydrolysis of terminal non-reducing N-acetyl-D-hexosamine residues in N-acetyl-beta-D-hexosaminides.</text>
        <dbReference type="EC" id="3.2.1.52"/>
    </reaction>
</comment>
<comment type="catalytic activity">
    <reaction evidence="12">
        <text>beta-D-GalNAc-(1-&gt;4)-alpha-L-IdoA-(1-&gt;3)-beta-D-GalNAc-4-sulfate-(1-&gt;4)-alpha-L-IdoA-(1-&gt;3)-D-GalNAc-4-sulfate + H2O = alpha-L-IdoA-(1-&gt;3)-beta-D-GalNAc-4-sulfate-(1-&gt;4)-alpha-L-IdoA-(1-&gt;3)-D-GalNAc-4-sulfate + N-acetyl-D-galactosamine</text>
        <dbReference type="Rhea" id="RHEA:64372"/>
        <dbReference type="ChEBI" id="CHEBI:15377"/>
        <dbReference type="ChEBI" id="CHEBI:28037"/>
        <dbReference type="ChEBI" id="CHEBI:152565"/>
        <dbReference type="ChEBI" id="CHEBI:152566"/>
    </reaction>
    <physiologicalReaction direction="left-to-right" evidence="12">
        <dbReference type="Rhea" id="RHEA:64373"/>
    </physiologicalReaction>
</comment>
<keyword evidence="4 23" id="KW-0732">Signal</keyword>
<dbReference type="EMBL" id="GFFW01000981">
    <property type="protein sequence ID" value="JAV43807.1"/>
    <property type="molecule type" value="Transcribed_RNA"/>
</dbReference>
<evidence type="ECO:0000313" key="28">
    <source>
        <dbReference type="Proteomes" id="UP001732720"/>
    </source>
</evidence>
<evidence type="ECO:0000256" key="3">
    <source>
        <dbReference type="ARBA" id="ARBA00006285"/>
    </source>
</evidence>
<evidence type="ECO:0000256" key="13">
    <source>
        <dbReference type="ARBA" id="ARBA00037865"/>
    </source>
</evidence>
<feature type="domain" description="Glycoside hydrolase family 20 catalytic" evidence="24">
    <location>
        <begin position="185"/>
        <end position="501"/>
    </location>
</feature>
<dbReference type="CTD" id="3074"/>
<evidence type="ECO:0000256" key="21">
    <source>
        <dbReference type="PIRSR" id="PIRSR001093-1"/>
    </source>
</evidence>
<evidence type="ECO:0000256" key="4">
    <source>
        <dbReference type="ARBA" id="ARBA00022729"/>
    </source>
</evidence>
<evidence type="ECO:0000313" key="27">
    <source>
        <dbReference type="Ensembl" id="ENSCCNP00000018081.1"/>
    </source>
</evidence>
<keyword evidence="11" id="KW-0968">Cytoplasmic vesicle</keyword>
<dbReference type="SUPFAM" id="SSF51445">
    <property type="entry name" value="(Trans)glycosidases"/>
    <property type="match status" value="1"/>
</dbReference>
<evidence type="ECO:0000256" key="8">
    <source>
        <dbReference type="ARBA" id="ARBA00023180"/>
    </source>
</evidence>
<dbReference type="GeneID" id="109696115"/>
<evidence type="ECO:0000256" key="11">
    <source>
        <dbReference type="ARBA" id="ARBA00023329"/>
    </source>
</evidence>
<evidence type="ECO:0000313" key="26">
    <source>
        <dbReference type="EMBL" id="JAV43807.1"/>
    </source>
</evidence>
<evidence type="ECO:0000256" key="10">
    <source>
        <dbReference type="ARBA" id="ARBA00023295"/>
    </source>
</evidence>
<evidence type="ECO:0000313" key="29">
    <source>
        <dbReference type="RefSeq" id="XP_020034584.1"/>
    </source>
</evidence>
<dbReference type="CDD" id="cd06562">
    <property type="entry name" value="GH20_HexA_HexB-like"/>
    <property type="match status" value="1"/>
</dbReference>
<keyword evidence="28" id="KW-1185">Reference proteome</keyword>
<evidence type="ECO:0000256" key="14">
    <source>
        <dbReference type="ARBA" id="ARBA00043767"/>
    </source>
</evidence>
<evidence type="ECO:0000256" key="20">
    <source>
        <dbReference type="PIRNR" id="PIRNR001093"/>
    </source>
</evidence>
<protein>
    <recommendedName>
        <fullName evidence="20">Beta-hexosaminidase</fullName>
        <ecNumber evidence="20">3.2.1.52</ecNumber>
    </recommendedName>
</protein>
<dbReference type="Gene3D" id="3.30.379.10">
    <property type="entry name" value="Chitobiase/beta-hexosaminidase domain 2-like"/>
    <property type="match status" value="1"/>
</dbReference>
<dbReference type="GO" id="GO:0060473">
    <property type="term" value="C:cortical granule"/>
    <property type="evidence" value="ECO:0007669"/>
    <property type="project" value="UniProtKB-SubCell"/>
</dbReference>
<dbReference type="InterPro" id="IPR015883">
    <property type="entry name" value="Glyco_hydro_20_cat"/>
</dbReference>
<dbReference type="Gene3D" id="3.20.20.80">
    <property type="entry name" value="Glycosidases"/>
    <property type="match status" value="1"/>
</dbReference>
<feature type="active site" description="Proton donor" evidence="21">
    <location>
        <position position="340"/>
    </location>
</feature>
<evidence type="ECO:0000256" key="12">
    <source>
        <dbReference type="ARBA" id="ARBA00023505"/>
    </source>
</evidence>
<dbReference type="Pfam" id="PF14845">
    <property type="entry name" value="Glycohydro_20b2"/>
    <property type="match status" value="1"/>
</dbReference>
<keyword evidence="5 20" id="KW-0378">Hydrolase</keyword>
<dbReference type="GO" id="GO:0005764">
    <property type="term" value="C:lysosome"/>
    <property type="evidence" value="ECO:0007669"/>
    <property type="project" value="UniProtKB-SubCell"/>
</dbReference>
<dbReference type="InterPro" id="IPR029018">
    <property type="entry name" value="Hex-like_dom2"/>
</dbReference>
<gene>
    <name evidence="26" type="primary">HEXB</name>
    <name evidence="27 29" type="synonym">Hexb</name>
</gene>
<comment type="catalytic activity">
    <reaction evidence="14">
        <text>a ganglioside GM2 (d18:1(4E)) + H2O = a ganglioside GM3 (d18:1(4E)) + N-acetyl-beta-D-galactosamine</text>
        <dbReference type="Rhea" id="RHEA:47940"/>
        <dbReference type="ChEBI" id="CHEBI:15377"/>
        <dbReference type="ChEBI" id="CHEBI:28497"/>
        <dbReference type="ChEBI" id="CHEBI:60065"/>
        <dbReference type="ChEBI" id="CHEBI:71502"/>
    </reaction>
    <physiologicalReaction direction="left-to-right" evidence="14">
        <dbReference type="Rhea" id="RHEA:47941"/>
    </physiologicalReaction>
</comment>
<evidence type="ECO:0000259" key="24">
    <source>
        <dbReference type="Pfam" id="PF00728"/>
    </source>
</evidence>
<evidence type="ECO:0000256" key="9">
    <source>
        <dbReference type="ARBA" id="ARBA00023228"/>
    </source>
</evidence>
<evidence type="ECO:0000259" key="25">
    <source>
        <dbReference type="Pfam" id="PF14845"/>
    </source>
</evidence>
<dbReference type="PANTHER" id="PTHR22600">
    <property type="entry name" value="BETA-HEXOSAMINIDASE"/>
    <property type="match status" value="1"/>
</dbReference>
<dbReference type="AlphaFoldDB" id="A0A250YJK5"/>
<feature type="domain" description="Beta-hexosaminidase eukaryotic type N-terminal" evidence="25">
    <location>
        <begin position="41"/>
        <end position="163"/>
    </location>
</feature>
<evidence type="ECO:0000256" key="2">
    <source>
        <dbReference type="ARBA" id="ARBA00004371"/>
    </source>
</evidence>
<evidence type="ECO:0000256" key="19">
    <source>
        <dbReference type="ARBA" id="ARBA00049464"/>
    </source>
</evidence>
<reference evidence="27" key="2">
    <citation type="submission" date="2023-09" db="UniProtKB">
        <authorList>
            <consortium name="Ensembl"/>
        </authorList>
    </citation>
    <scope>IDENTIFICATION</scope>
</reference>
<evidence type="ECO:0000256" key="15">
    <source>
        <dbReference type="ARBA" id="ARBA00043827"/>
    </source>
</evidence>
<dbReference type="InterPro" id="IPR025705">
    <property type="entry name" value="Beta_hexosaminidase_sua/sub"/>
</dbReference>
<name>A0A250YJK5_CASCN</name>
<dbReference type="GO" id="GO:0030203">
    <property type="term" value="P:glycosaminoglycan metabolic process"/>
    <property type="evidence" value="ECO:0007669"/>
    <property type="project" value="TreeGrafter"/>
</dbReference>
<dbReference type="EC" id="3.2.1.52" evidence="20"/>
<sequence>MEPRPLSPRWDRGLGLLLGLLALVALLVQAPRASAAVTPALWPLPLSVRMSPRQLQLAPGDFRIGHGPNSTAGSSCSLLQEAFRRYYGYIFGFYKSRHGHSTFQAGKQLQQLLVTIALESQCDSFPNVSSDESYTLLVQEPVALLKANRVWGALRGLETFSQLVYQDSFGAFTINESSITDSPRFPHRGILIDTARHYLPIKTILKTLDAMAFNKFNVLHWHIVDDQSFPFESVTFPQLSNKGSYSLSHVYTPNDVRTVLEYARLWGIRVIPEFDSPGHTLSWGKGQENLLTPCFESRNQEQAVGPINPILNTTYMFLSAFFKEISTVFPDQFIHLGGDEVEFICWASNKKIQDFMKTKGFGQDFTKLEAFYIQKLLDIITALNKGSIVWQEVFENKVQLRPGTIVEVWQSTNYPGKLSDVTAAGFPVILSAPWYLDLISYGQDWKHYYEVEPLNFHGSEKQKQLIIGGEACLWGEYVDATNLSPRLWPRASAVGERLWSPKNVVDIDDAYKRLTRHRCRMVRRGISAQPLFTGYCSHENKM</sequence>
<feature type="disulfide bond" evidence="22">
    <location>
        <begin position="519"/>
        <end position="536"/>
    </location>
</feature>
<dbReference type="RefSeq" id="XP_020034584.1">
    <property type="nucleotide sequence ID" value="XM_020178995.1"/>
</dbReference>
<keyword evidence="6" id="KW-0443">Lipid metabolism</keyword>
<comment type="subcellular location">
    <subcellularLocation>
        <location evidence="13">Cytoplasmic vesicle</location>
        <location evidence="13">Secretory vesicle</location>
        <location evidence="13">Cortical granule</location>
    </subcellularLocation>
    <subcellularLocation>
        <location evidence="2">Lysosome</location>
    </subcellularLocation>
</comment>
<dbReference type="InterPro" id="IPR029019">
    <property type="entry name" value="HEX_eukaryotic_N"/>
</dbReference>
<feature type="disulfide bond" evidence="22">
    <location>
        <begin position="294"/>
        <end position="345"/>
    </location>
</feature>
<feature type="disulfide bond" evidence="22">
    <location>
        <begin position="76"/>
        <end position="122"/>
    </location>
</feature>
<dbReference type="InterPro" id="IPR017853">
    <property type="entry name" value="GH"/>
</dbReference>